<dbReference type="InterPro" id="IPR051321">
    <property type="entry name" value="PHA/PHB_synthase"/>
</dbReference>
<dbReference type="Proteomes" id="UP001159257">
    <property type="component" value="Unassembled WGS sequence"/>
</dbReference>
<dbReference type="PANTHER" id="PTHR36837">
    <property type="entry name" value="POLY(3-HYDROXYALKANOATE) POLYMERASE SUBUNIT PHAC"/>
    <property type="match status" value="1"/>
</dbReference>
<feature type="domain" description="AB hydrolase-1" evidence="1">
    <location>
        <begin position="65"/>
        <end position="334"/>
    </location>
</feature>
<sequence>MTRIKVDPQQLSKQSHELEILDQCISAAARISYTHQPTAHQVLLRSGSLKLLKFEPTTSRKLTSPLLICYALVNRPWILDLSPQRSLIQNLLNEGIPVYLIDWGYPSRCDRFLNLEDYLTDLLDQCVDCASQDNNGRPVNLMGVCQGGVLSLCYSLIFPHKVRNLISLVTPADTSPANFTLNHLAQEIDATLATNTYGNLPGKLLNELFTALQPMRLGLEKRLAAGRQLCADDETVKHYLLMEHWLQDCPDLAGEALKDFIELFFRQNALMSEQGFELAGRHLKLADLRQPLLNIYGKRDQLVPPEASAALKNAVNGKDYTEVGIDAGHIGVLNGSRALHTLPPLIYNWLKKREPQ</sequence>
<comment type="caution">
    <text evidence="2">The sequence shown here is derived from an EMBL/GenBank/DDBJ whole genome shotgun (WGS) entry which is preliminary data.</text>
</comment>
<dbReference type="Pfam" id="PF00561">
    <property type="entry name" value="Abhydrolase_1"/>
    <property type="match status" value="1"/>
</dbReference>
<name>A0ABY1RVN6_9GAMM</name>
<keyword evidence="3" id="KW-1185">Reference proteome</keyword>
<dbReference type="RefSeq" id="WP_239042197.1">
    <property type="nucleotide sequence ID" value="NZ_BAAAEY010000002.1"/>
</dbReference>
<dbReference type="InterPro" id="IPR000073">
    <property type="entry name" value="AB_hydrolase_1"/>
</dbReference>
<evidence type="ECO:0000259" key="1">
    <source>
        <dbReference type="Pfam" id="PF00561"/>
    </source>
</evidence>
<dbReference type="SUPFAM" id="SSF53474">
    <property type="entry name" value="alpha/beta-Hydrolases"/>
    <property type="match status" value="1"/>
</dbReference>
<dbReference type="InterPro" id="IPR029058">
    <property type="entry name" value="AB_hydrolase_fold"/>
</dbReference>
<dbReference type="Gene3D" id="3.40.50.1820">
    <property type="entry name" value="alpha/beta hydrolase"/>
    <property type="match status" value="1"/>
</dbReference>
<accession>A0ABY1RVN6</accession>
<evidence type="ECO:0000313" key="2">
    <source>
        <dbReference type="EMBL" id="SMR68838.1"/>
    </source>
</evidence>
<protein>
    <submittedName>
        <fullName evidence="2">Polyhydroxyalkanoate synthase</fullName>
    </submittedName>
</protein>
<evidence type="ECO:0000313" key="3">
    <source>
        <dbReference type="Proteomes" id="UP001159257"/>
    </source>
</evidence>
<proteinExistence type="predicted"/>
<gene>
    <name evidence="2" type="ORF">SAMN04487964_10124</name>
</gene>
<reference evidence="2 3" key="1">
    <citation type="submission" date="2017-05" db="EMBL/GenBank/DDBJ databases">
        <authorList>
            <person name="Varghese N."/>
            <person name="Submissions S."/>
        </authorList>
    </citation>
    <scope>NUCLEOTIDE SEQUENCE [LARGE SCALE GENOMIC DNA]</scope>
    <source>
        <strain evidence="2 3">CGMCC 1.7287</strain>
    </source>
</reference>
<dbReference type="EMBL" id="FXWV01000001">
    <property type="protein sequence ID" value="SMR68838.1"/>
    <property type="molecule type" value="Genomic_DNA"/>
</dbReference>
<dbReference type="PANTHER" id="PTHR36837:SF2">
    <property type="entry name" value="POLY(3-HYDROXYALKANOATE) POLYMERASE SUBUNIT PHAC"/>
    <property type="match status" value="1"/>
</dbReference>
<organism evidence="2 3">
    <name type="scientific">Marinobacterium sediminicola</name>
    <dbReference type="NCBI Taxonomy" id="518898"/>
    <lineage>
        <taxon>Bacteria</taxon>
        <taxon>Pseudomonadati</taxon>
        <taxon>Pseudomonadota</taxon>
        <taxon>Gammaproteobacteria</taxon>
        <taxon>Oceanospirillales</taxon>
        <taxon>Oceanospirillaceae</taxon>
        <taxon>Marinobacterium</taxon>
    </lineage>
</organism>